<dbReference type="AlphaFoldDB" id="A0A5C8E7Z5"/>
<proteinExistence type="predicted"/>
<name>A0A5C8E7Z5_9SPIR</name>
<organism evidence="2 3">
    <name type="scientific">Brachyspira aalborgi</name>
    <dbReference type="NCBI Taxonomy" id="29522"/>
    <lineage>
        <taxon>Bacteria</taxon>
        <taxon>Pseudomonadati</taxon>
        <taxon>Spirochaetota</taxon>
        <taxon>Spirochaetia</taxon>
        <taxon>Brachyspirales</taxon>
        <taxon>Brachyspiraceae</taxon>
        <taxon>Brachyspira</taxon>
    </lineage>
</organism>
<dbReference type="Proteomes" id="UP000324707">
    <property type="component" value="Unassembled WGS sequence"/>
</dbReference>
<gene>
    <name evidence="2" type="ORF">EPJ69_03650</name>
</gene>
<dbReference type="RefSeq" id="WP_147736222.1">
    <property type="nucleotide sequence ID" value="NZ_SAXX01000009.1"/>
</dbReference>
<feature type="domain" description="DUF6985" evidence="1">
    <location>
        <begin position="9"/>
        <end position="141"/>
    </location>
</feature>
<dbReference type="InterPro" id="IPR054254">
    <property type="entry name" value="DUF6985"/>
</dbReference>
<dbReference type="EMBL" id="SAXX01000009">
    <property type="protein sequence ID" value="TXJ33866.1"/>
    <property type="molecule type" value="Genomic_DNA"/>
</dbReference>
<evidence type="ECO:0000259" key="1">
    <source>
        <dbReference type="Pfam" id="PF22481"/>
    </source>
</evidence>
<accession>A0A5C8E7Z5</accession>
<sequence length="142" mass="16497">MVKKCEDAIFGEMIYKHSWQKTETINIFGKKFNIVIAAKSYSEKPITKEQQNSYKNFKKNEIKILDKVSAKMNEYINSNKEWILNNLDNNIKLDLLKLLTPKTLLFNQEGDTILLFDCVWDEHGIGINITSGYKIGSQDIFL</sequence>
<dbReference type="Pfam" id="PF22481">
    <property type="entry name" value="DUF6985"/>
    <property type="match status" value="1"/>
</dbReference>
<evidence type="ECO:0000313" key="2">
    <source>
        <dbReference type="EMBL" id="TXJ33866.1"/>
    </source>
</evidence>
<evidence type="ECO:0000313" key="3">
    <source>
        <dbReference type="Proteomes" id="UP000324707"/>
    </source>
</evidence>
<reference evidence="2 3" key="1">
    <citation type="journal article" date="1992" name="Lakartidningen">
        <title>[Penicillin V and not amoxicillin is the first choice preparation in acute otitis].</title>
        <authorList>
            <person name="Kamme C."/>
            <person name="Lundgren K."/>
            <person name="Prellner K."/>
        </authorList>
    </citation>
    <scope>NUCLEOTIDE SEQUENCE [LARGE SCALE GENOMIC DNA]</scope>
    <source>
        <strain evidence="2 3">PC5538III-lc</strain>
    </source>
</reference>
<protein>
    <recommendedName>
        <fullName evidence="1">DUF6985 domain-containing protein</fullName>
    </recommendedName>
</protein>
<comment type="caution">
    <text evidence="2">The sequence shown here is derived from an EMBL/GenBank/DDBJ whole genome shotgun (WGS) entry which is preliminary data.</text>
</comment>